<accession>A0A9Q0MDG9</accession>
<dbReference type="InterPro" id="IPR024869">
    <property type="entry name" value="FAM20"/>
</dbReference>
<dbReference type="PANTHER" id="PTHR12450:SF14">
    <property type="entry name" value="GLYCOSAMINOGLYCAN XYLOSYLKINASE"/>
    <property type="match status" value="1"/>
</dbReference>
<evidence type="ECO:0000256" key="5">
    <source>
        <dbReference type="ARBA" id="ARBA00023180"/>
    </source>
</evidence>
<dbReference type="EMBL" id="JAPWDV010000001">
    <property type="protein sequence ID" value="KAJ6223891.1"/>
    <property type="molecule type" value="Genomic_DNA"/>
</dbReference>
<comment type="cofactor">
    <cofactor evidence="8">
        <name>Mn(2+)</name>
        <dbReference type="ChEBI" id="CHEBI:29035"/>
    </cofactor>
</comment>
<evidence type="ECO:0000313" key="10">
    <source>
        <dbReference type="EMBL" id="KAJ6223891.1"/>
    </source>
</evidence>
<keyword evidence="8" id="KW-0479">Metal-binding</keyword>
<evidence type="ECO:0000256" key="4">
    <source>
        <dbReference type="ARBA" id="ARBA00023157"/>
    </source>
</evidence>
<dbReference type="GO" id="GO:0016773">
    <property type="term" value="F:phosphotransferase activity, alcohol group as acceptor"/>
    <property type="evidence" value="ECO:0007669"/>
    <property type="project" value="TreeGrafter"/>
</dbReference>
<evidence type="ECO:0000256" key="1">
    <source>
        <dbReference type="ARBA" id="ARBA00004555"/>
    </source>
</evidence>
<dbReference type="GO" id="GO:0005794">
    <property type="term" value="C:Golgi apparatus"/>
    <property type="evidence" value="ECO:0007669"/>
    <property type="project" value="UniProtKB-SubCell"/>
</dbReference>
<keyword evidence="4" id="KW-1015">Disulfide bond</keyword>
<evidence type="ECO:0000256" key="3">
    <source>
        <dbReference type="ARBA" id="ARBA00023034"/>
    </source>
</evidence>
<dbReference type="Pfam" id="PF06702">
    <property type="entry name" value="Fam20C"/>
    <property type="match status" value="1"/>
</dbReference>
<dbReference type="AlphaFoldDB" id="A0A9Q0MDG9"/>
<proteinExistence type="inferred from homology"/>
<keyword evidence="7" id="KW-0067">ATP-binding</keyword>
<keyword evidence="11" id="KW-1185">Reference proteome</keyword>
<dbReference type="InterPro" id="IPR009581">
    <property type="entry name" value="FAM20_C"/>
</dbReference>
<reference evidence="10" key="1">
    <citation type="submission" date="2022-12" db="EMBL/GenBank/DDBJ databases">
        <title>Genome assemblies of Blomia tropicalis.</title>
        <authorList>
            <person name="Cui Y."/>
        </authorList>
    </citation>
    <scope>NUCLEOTIDE SEQUENCE</scope>
    <source>
        <tissue evidence="10">Adult mites</tissue>
    </source>
</reference>
<name>A0A9Q0MDG9_BLOTA</name>
<comment type="subcellular location">
    <subcellularLocation>
        <location evidence="1">Golgi apparatus</location>
    </subcellularLocation>
</comment>
<feature type="binding site" evidence="7">
    <location>
        <position position="149"/>
    </location>
    <ligand>
        <name>ATP</name>
        <dbReference type="ChEBI" id="CHEBI:30616"/>
    </ligand>
</feature>
<dbReference type="GO" id="GO:0005524">
    <property type="term" value="F:ATP binding"/>
    <property type="evidence" value="ECO:0007669"/>
    <property type="project" value="UniProtKB-KW"/>
</dbReference>
<evidence type="ECO:0000256" key="2">
    <source>
        <dbReference type="ARBA" id="ARBA00006557"/>
    </source>
</evidence>
<evidence type="ECO:0000256" key="8">
    <source>
        <dbReference type="PIRSR" id="PIRSR624869-3"/>
    </source>
</evidence>
<evidence type="ECO:0000256" key="6">
    <source>
        <dbReference type="PIRSR" id="PIRSR624869-1"/>
    </source>
</evidence>
<sequence length="432" mass="49956">MVTFNDSKQINHSKKSPLVLVNFNEVRPNNATLKLLFERKIRFKIENDLQFKQIFEQTDLDIEADEFILKLKSDLIPNPSFSFVNLTRIWNIPKKWVRAREITPSNAPELGTILNSLQSTRIVKSDVSRKGTQLKLLLTLQGGQYALFKPMRYDRQYVPDGIYAGADRHNGEIVAFHLSRILNMRKVPIVASRNLNVLTEIKQVASESLSATFINQTNQNGSFISNCFYGECYYCNEYDSVCPDAAGHIEGAMILMLPLHYKLQRIRNPWQRTYRDNMKPRWENDSHYCLYVRKSIGTNNQERLLDMVETSIFDFIIQNADRHHYEVFKDVSNSALLLIDNGKSFGNASHDEITILFPLLQCCVIRNSTYQHLKKLSLIKISRIINELLVNDPLWPLLTDDHIVAMDRRLVMILAAIEICLETFNKNNVLKA</sequence>
<evidence type="ECO:0000313" key="11">
    <source>
        <dbReference type="Proteomes" id="UP001142055"/>
    </source>
</evidence>
<feature type="binding site" evidence="7">
    <location>
        <position position="326"/>
    </location>
    <ligand>
        <name>ATP</name>
        <dbReference type="ChEBI" id="CHEBI:30616"/>
    </ligand>
</feature>
<comment type="similarity">
    <text evidence="2">Belongs to the FAM20 family.</text>
</comment>
<dbReference type="PANTHER" id="PTHR12450">
    <property type="entry name" value="DENTIN MATRIX PROTEIN 4 PROTEIN FAM20"/>
    <property type="match status" value="1"/>
</dbReference>
<feature type="domain" description="FAM20 C-terminal" evidence="9">
    <location>
        <begin position="226"/>
        <end position="429"/>
    </location>
</feature>
<feature type="binding site" evidence="7">
    <location>
        <position position="133"/>
    </location>
    <ligand>
        <name>ATP</name>
        <dbReference type="ChEBI" id="CHEBI:30616"/>
    </ligand>
</feature>
<feature type="active site" evidence="6">
    <location>
        <position position="321"/>
    </location>
</feature>
<evidence type="ECO:0000259" key="9">
    <source>
        <dbReference type="Pfam" id="PF06702"/>
    </source>
</evidence>
<feature type="binding site" evidence="7">
    <location>
        <position position="340"/>
    </location>
    <ligand>
        <name>ATP</name>
        <dbReference type="ChEBI" id="CHEBI:30616"/>
    </ligand>
</feature>
<dbReference type="Proteomes" id="UP001142055">
    <property type="component" value="Chromosome 1"/>
</dbReference>
<gene>
    <name evidence="10" type="ORF">RDWZM_002436</name>
</gene>
<comment type="caution">
    <text evidence="10">The sequence shown here is derived from an EMBL/GenBank/DDBJ whole genome shotgun (WGS) entry which is preliminary data.</text>
</comment>
<keyword evidence="8" id="KW-0464">Manganese</keyword>
<feature type="binding site" evidence="8">
    <location>
        <position position="167"/>
    </location>
    <ligand>
        <name>Mn(2+)</name>
        <dbReference type="ChEBI" id="CHEBI:29035"/>
    </ligand>
</feature>
<dbReference type="GO" id="GO:0046872">
    <property type="term" value="F:metal ion binding"/>
    <property type="evidence" value="ECO:0007669"/>
    <property type="project" value="UniProtKB-KW"/>
</dbReference>
<keyword evidence="7" id="KW-0547">Nucleotide-binding</keyword>
<protein>
    <recommendedName>
        <fullName evidence="9">FAM20 C-terminal domain-containing protein</fullName>
    </recommendedName>
</protein>
<keyword evidence="5" id="KW-0325">Glycoprotein</keyword>
<feature type="binding site" evidence="8">
    <location>
        <position position="340"/>
    </location>
    <ligand>
        <name>Mn(2+)</name>
        <dbReference type="ChEBI" id="CHEBI:29035"/>
    </ligand>
</feature>
<evidence type="ECO:0000256" key="7">
    <source>
        <dbReference type="PIRSR" id="PIRSR624869-2"/>
    </source>
</evidence>
<feature type="binding site" evidence="7">
    <location>
        <begin position="254"/>
        <end position="257"/>
    </location>
    <ligand>
        <name>ATP</name>
        <dbReference type="ChEBI" id="CHEBI:30616"/>
    </ligand>
</feature>
<keyword evidence="3" id="KW-0333">Golgi apparatus</keyword>
<dbReference type="OMA" id="AVWEDDM"/>
<organism evidence="10 11">
    <name type="scientific">Blomia tropicalis</name>
    <name type="common">Mite</name>
    <dbReference type="NCBI Taxonomy" id="40697"/>
    <lineage>
        <taxon>Eukaryota</taxon>
        <taxon>Metazoa</taxon>
        <taxon>Ecdysozoa</taxon>
        <taxon>Arthropoda</taxon>
        <taxon>Chelicerata</taxon>
        <taxon>Arachnida</taxon>
        <taxon>Acari</taxon>
        <taxon>Acariformes</taxon>
        <taxon>Sarcoptiformes</taxon>
        <taxon>Astigmata</taxon>
        <taxon>Glycyphagoidea</taxon>
        <taxon>Echimyopodidae</taxon>
        <taxon>Blomia</taxon>
    </lineage>
</organism>